<protein>
    <recommendedName>
        <fullName evidence="1">DUF374 domain-containing protein</fullName>
    </recommendedName>
</protein>
<dbReference type="Pfam" id="PF04028">
    <property type="entry name" value="DUF374"/>
    <property type="match status" value="1"/>
</dbReference>
<keyword evidence="3" id="KW-1185">Reference proteome</keyword>
<evidence type="ECO:0000313" key="2">
    <source>
        <dbReference type="EMBL" id="BDL42527.1"/>
    </source>
</evidence>
<organism evidence="2 3">
    <name type="scientific">Akkermansia biwaensis</name>
    <dbReference type="NCBI Taxonomy" id="2946555"/>
    <lineage>
        <taxon>Bacteria</taxon>
        <taxon>Pseudomonadati</taxon>
        <taxon>Verrucomicrobiota</taxon>
        <taxon>Verrucomicrobiia</taxon>
        <taxon>Verrucomicrobiales</taxon>
        <taxon>Akkermansiaceae</taxon>
        <taxon>Akkermansia</taxon>
    </lineage>
</organism>
<proteinExistence type="predicted"/>
<dbReference type="Proteomes" id="UP001062263">
    <property type="component" value="Chromosome"/>
</dbReference>
<accession>A0ABM7ZCX5</accession>
<feature type="domain" description="DUF374" evidence="1">
    <location>
        <begin position="76"/>
        <end position="141"/>
    </location>
</feature>
<name>A0ABM7ZCX5_9BACT</name>
<gene>
    <name evidence="2" type="ORF">Abiwalacus_01010</name>
</gene>
<dbReference type="EMBL" id="AP025943">
    <property type="protein sequence ID" value="BDL42527.1"/>
    <property type="molecule type" value="Genomic_DNA"/>
</dbReference>
<sequence length="241" mass="27158">MLPPLPNLRKTTEKRTRWWTQMAGLGLWSLLQPLCMSLNIRSIKEEHDDIYTTPFLVALWHNRTVVPGYAWSLAQKPLNMCVLTSASKDGALVEAVCKYFGLEAVRGSSGRRGALAYMEMLRKIREGNICFCFTPDGPRGPMYQVQPGIIRLASQTGLPIIPVCIEYESCWRLNKAWDHYAIPKPGSNVNILWKKRLFIPPGITDEQVAEYGRLLAGMMQEGVPDFPPLTQSKLCKSSTES</sequence>
<evidence type="ECO:0000259" key="1">
    <source>
        <dbReference type="Pfam" id="PF04028"/>
    </source>
</evidence>
<dbReference type="InterPro" id="IPR007172">
    <property type="entry name" value="DUF374"/>
</dbReference>
<evidence type="ECO:0000313" key="3">
    <source>
        <dbReference type="Proteomes" id="UP001062263"/>
    </source>
</evidence>
<dbReference type="RefSeq" id="WP_215435009.1">
    <property type="nucleotide sequence ID" value="NZ_AP025943.1"/>
</dbReference>
<reference evidence="2" key="1">
    <citation type="submission" date="2022-06" db="EMBL/GenBank/DDBJ databases">
        <title>Akkermansia biwalacus sp. nov., an anaerobic mucin-degrading bacterium isolated from human intestine.</title>
        <authorList>
            <person name="Kobayashi Y."/>
            <person name="Inoue S."/>
            <person name="Kawahara T."/>
            <person name="Kohda N."/>
        </authorList>
    </citation>
    <scope>NUCLEOTIDE SEQUENCE</scope>
    <source>
        <strain evidence="2">WON2089</strain>
    </source>
</reference>
<dbReference type="CDD" id="cd07983">
    <property type="entry name" value="LPLAT_DUF374-like"/>
    <property type="match status" value="1"/>
</dbReference>